<reference evidence="1 2" key="1">
    <citation type="submission" date="2007-01" db="EMBL/GenBank/DDBJ databases">
        <authorList>
            <person name="Haygood M."/>
            <person name="Podell S."/>
            <person name="Anderson C."/>
            <person name="Hopkinson B."/>
            <person name="Roe K."/>
            <person name="Barbeau K."/>
            <person name="Gaasterland T."/>
            <person name="Ferriera S."/>
            <person name="Johnson J."/>
            <person name="Kravitz S."/>
            <person name="Beeson K."/>
            <person name="Sutton G."/>
            <person name="Rogers Y.-H."/>
            <person name="Friedman R."/>
            <person name="Frazier M."/>
            <person name="Venter J.C."/>
        </authorList>
    </citation>
    <scope>NUCLEOTIDE SEQUENCE [LARGE SCALE GENOMIC DNA]</scope>
    <source>
        <strain evidence="1 2">ATCC 23134</strain>
    </source>
</reference>
<sequence>MKKHLKRQARFHKNRIDSVQAPPNRLLLKSPIDMVFFLIKP</sequence>
<proteinExistence type="predicted"/>
<keyword evidence="2" id="KW-1185">Reference proteome</keyword>
<gene>
    <name evidence="1" type="ORF">M23134_01136</name>
</gene>
<dbReference type="AlphaFoldDB" id="A1ZFN8"/>
<protein>
    <submittedName>
        <fullName evidence="1">Uncharacterized protein</fullName>
    </submittedName>
</protein>
<dbReference type="Proteomes" id="UP000004095">
    <property type="component" value="Unassembled WGS sequence"/>
</dbReference>
<comment type="caution">
    <text evidence="1">The sequence shown here is derived from an EMBL/GenBank/DDBJ whole genome shotgun (WGS) entry which is preliminary data.</text>
</comment>
<dbReference type="EMBL" id="AAWS01000005">
    <property type="protein sequence ID" value="EAY30812.1"/>
    <property type="molecule type" value="Genomic_DNA"/>
</dbReference>
<organism evidence="1 2">
    <name type="scientific">Microscilla marina ATCC 23134</name>
    <dbReference type="NCBI Taxonomy" id="313606"/>
    <lineage>
        <taxon>Bacteria</taxon>
        <taxon>Pseudomonadati</taxon>
        <taxon>Bacteroidota</taxon>
        <taxon>Cytophagia</taxon>
        <taxon>Cytophagales</taxon>
        <taxon>Microscillaceae</taxon>
        <taxon>Microscilla</taxon>
    </lineage>
</organism>
<evidence type="ECO:0000313" key="2">
    <source>
        <dbReference type="Proteomes" id="UP000004095"/>
    </source>
</evidence>
<evidence type="ECO:0000313" key="1">
    <source>
        <dbReference type="EMBL" id="EAY30812.1"/>
    </source>
</evidence>
<accession>A1ZFN8</accession>
<name>A1ZFN8_MICM2</name>